<dbReference type="Proteomes" id="UP001501005">
    <property type="component" value="Unassembled WGS sequence"/>
</dbReference>
<name>A0ABN1NML7_9ACTN</name>
<reference evidence="2 3" key="1">
    <citation type="journal article" date="2019" name="Int. J. Syst. Evol. Microbiol.">
        <title>The Global Catalogue of Microorganisms (GCM) 10K type strain sequencing project: providing services to taxonomists for standard genome sequencing and annotation.</title>
        <authorList>
            <consortium name="The Broad Institute Genomics Platform"/>
            <consortium name="The Broad Institute Genome Sequencing Center for Infectious Disease"/>
            <person name="Wu L."/>
            <person name="Ma J."/>
        </authorList>
    </citation>
    <scope>NUCLEOTIDE SEQUENCE [LARGE SCALE GENOMIC DNA]</scope>
    <source>
        <strain evidence="2 3">JCM 10673</strain>
    </source>
</reference>
<keyword evidence="3" id="KW-1185">Reference proteome</keyword>
<evidence type="ECO:0000313" key="3">
    <source>
        <dbReference type="Proteomes" id="UP001501005"/>
    </source>
</evidence>
<feature type="region of interest" description="Disordered" evidence="1">
    <location>
        <begin position="76"/>
        <end position="119"/>
    </location>
</feature>
<protein>
    <submittedName>
        <fullName evidence="2">Uncharacterized protein</fullName>
    </submittedName>
</protein>
<sequence length="119" mass="13202">MGDLERIRAETVAYFRAPAENATQRHYFRHADEEGSLWYFEAVPDAAIRWAAWYGGHFAAPLHPARRDDAPDYCRSCGAALGPDSGSGADRSGLRTTGTGRQDRAQVRPQRRTQPLAAE</sequence>
<dbReference type="EMBL" id="BAAAHG010000015">
    <property type="protein sequence ID" value="GAA0912296.1"/>
    <property type="molecule type" value="Genomic_DNA"/>
</dbReference>
<gene>
    <name evidence="2" type="ORF">GCM10009549_24360</name>
</gene>
<evidence type="ECO:0000313" key="2">
    <source>
        <dbReference type="EMBL" id="GAA0912296.1"/>
    </source>
</evidence>
<organism evidence="2 3">
    <name type="scientific">Streptomyces thermoalcalitolerans</name>
    <dbReference type="NCBI Taxonomy" id="65605"/>
    <lineage>
        <taxon>Bacteria</taxon>
        <taxon>Bacillati</taxon>
        <taxon>Actinomycetota</taxon>
        <taxon>Actinomycetes</taxon>
        <taxon>Kitasatosporales</taxon>
        <taxon>Streptomycetaceae</taxon>
        <taxon>Streptomyces</taxon>
    </lineage>
</organism>
<evidence type="ECO:0000256" key="1">
    <source>
        <dbReference type="SAM" id="MobiDB-lite"/>
    </source>
</evidence>
<accession>A0ABN1NML7</accession>
<comment type="caution">
    <text evidence="2">The sequence shown here is derived from an EMBL/GenBank/DDBJ whole genome shotgun (WGS) entry which is preliminary data.</text>
</comment>
<proteinExistence type="predicted"/>